<dbReference type="EMBL" id="JBFOLJ010000015">
    <property type="protein sequence ID" value="KAL2473317.1"/>
    <property type="molecule type" value="Genomic_DNA"/>
</dbReference>
<keyword evidence="5" id="KW-0804">Transcription</keyword>
<keyword evidence="6" id="KW-0539">Nucleus</keyword>
<evidence type="ECO:0000256" key="2">
    <source>
        <dbReference type="ARBA" id="ARBA00023015"/>
    </source>
</evidence>
<dbReference type="GO" id="GO:0003677">
    <property type="term" value="F:DNA binding"/>
    <property type="evidence" value="ECO:0007669"/>
    <property type="project" value="UniProtKB-KW"/>
</dbReference>
<keyword evidence="10" id="KW-1185">Reference proteome</keyword>
<dbReference type="SMART" id="SM00380">
    <property type="entry name" value="AP2"/>
    <property type="match status" value="1"/>
</dbReference>
<dbReference type="InterPro" id="IPR045277">
    <property type="entry name" value="DRE1A-I"/>
</dbReference>
<evidence type="ECO:0000313" key="9">
    <source>
        <dbReference type="EMBL" id="KAL2473317.1"/>
    </source>
</evidence>
<keyword evidence="2" id="KW-0805">Transcription regulation</keyword>
<evidence type="ECO:0000256" key="7">
    <source>
        <dbReference type="ARBA" id="ARBA00024343"/>
    </source>
</evidence>
<evidence type="ECO:0000259" key="8">
    <source>
        <dbReference type="PROSITE" id="PS51032"/>
    </source>
</evidence>
<dbReference type="PANTHER" id="PTHR31839">
    <property type="entry name" value="DEHYDRATION-RESPONSIVE ELEMENT-BINDING PROTEIN 1D"/>
    <property type="match status" value="1"/>
</dbReference>
<dbReference type="CDD" id="cd00018">
    <property type="entry name" value="AP2"/>
    <property type="match status" value="1"/>
</dbReference>
<dbReference type="PROSITE" id="PS51032">
    <property type="entry name" value="AP2_ERF"/>
    <property type="match status" value="1"/>
</dbReference>
<evidence type="ECO:0000256" key="6">
    <source>
        <dbReference type="ARBA" id="ARBA00023242"/>
    </source>
</evidence>
<sequence length="131" mass="14045">MVFKIREPKKTTRIWLGTYATPEMAASAYDVAALALKGSDHVVLNSPDRVSTYLLPASPPNICQAAALMKLVSSDKVVVEPLGDGGFANAQMNIASGNEFMDEEALFDMPNLLVGMAEGMLVSPPRMTLQS</sequence>
<dbReference type="Gene3D" id="3.30.730.10">
    <property type="entry name" value="AP2/ERF domain"/>
    <property type="match status" value="1"/>
</dbReference>
<keyword evidence="3" id="KW-0238">DNA-binding</keyword>
<dbReference type="AlphaFoldDB" id="A0ABD1QC02"/>
<evidence type="ECO:0000256" key="4">
    <source>
        <dbReference type="ARBA" id="ARBA00023159"/>
    </source>
</evidence>
<evidence type="ECO:0000256" key="5">
    <source>
        <dbReference type="ARBA" id="ARBA00023163"/>
    </source>
</evidence>
<dbReference type="PANTHER" id="PTHR31839:SF85">
    <property type="entry name" value="AP2_ERF DOMAIN-CONTAINING PROTEIN"/>
    <property type="match status" value="1"/>
</dbReference>
<dbReference type="InterPro" id="IPR016177">
    <property type="entry name" value="DNA-bd_dom_sf"/>
</dbReference>
<dbReference type="Proteomes" id="UP001604277">
    <property type="component" value="Unassembled WGS sequence"/>
</dbReference>
<dbReference type="GO" id="GO:0005634">
    <property type="term" value="C:nucleus"/>
    <property type="evidence" value="ECO:0007669"/>
    <property type="project" value="UniProtKB-SubCell"/>
</dbReference>
<comment type="subcellular location">
    <subcellularLocation>
        <location evidence="1">Nucleus</location>
    </subcellularLocation>
</comment>
<gene>
    <name evidence="9" type="ORF">Fot_49053</name>
</gene>
<comment type="similarity">
    <text evidence="7">Belongs to the AP2/ERF transcription factor family. ERF subfamily.</text>
</comment>
<dbReference type="SUPFAM" id="SSF54171">
    <property type="entry name" value="DNA-binding domain"/>
    <property type="match status" value="1"/>
</dbReference>
<reference evidence="10" key="1">
    <citation type="submission" date="2024-07" db="EMBL/GenBank/DDBJ databases">
        <title>Two chromosome-level genome assemblies of Korean endemic species Abeliophyllum distichum and Forsythia ovata (Oleaceae).</title>
        <authorList>
            <person name="Jang H."/>
        </authorList>
    </citation>
    <scope>NUCLEOTIDE SEQUENCE [LARGE SCALE GENOMIC DNA]</scope>
</reference>
<protein>
    <submittedName>
        <fullName evidence="9">Ethylene-responsive transcription factor ERF</fullName>
    </submittedName>
</protein>
<evidence type="ECO:0000313" key="10">
    <source>
        <dbReference type="Proteomes" id="UP001604277"/>
    </source>
</evidence>
<evidence type="ECO:0000256" key="3">
    <source>
        <dbReference type="ARBA" id="ARBA00023125"/>
    </source>
</evidence>
<proteinExistence type="inferred from homology"/>
<dbReference type="InterPro" id="IPR001471">
    <property type="entry name" value="AP2/ERF_dom"/>
</dbReference>
<dbReference type="InterPro" id="IPR036955">
    <property type="entry name" value="AP2/ERF_dom_sf"/>
</dbReference>
<keyword evidence="4" id="KW-0010">Activator</keyword>
<evidence type="ECO:0000256" key="1">
    <source>
        <dbReference type="ARBA" id="ARBA00004123"/>
    </source>
</evidence>
<comment type="caution">
    <text evidence="9">The sequence shown here is derived from an EMBL/GenBank/DDBJ whole genome shotgun (WGS) entry which is preliminary data.</text>
</comment>
<feature type="domain" description="AP2/ERF" evidence="8">
    <location>
        <begin position="1"/>
        <end position="47"/>
    </location>
</feature>
<organism evidence="9 10">
    <name type="scientific">Forsythia ovata</name>
    <dbReference type="NCBI Taxonomy" id="205694"/>
    <lineage>
        <taxon>Eukaryota</taxon>
        <taxon>Viridiplantae</taxon>
        <taxon>Streptophyta</taxon>
        <taxon>Embryophyta</taxon>
        <taxon>Tracheophyta</taxon>
        <taxon>Spermatophyta</taxon>
        <taxon>Magnoliopsida</taxon>
        <taxon>eudicotyledons</taxon>
        <taxon>Gunneridae</taxon>
        <taxon>Pentapetalae</taxon>
        <taxon>asterids</taxon>
        <taxon>lamiids</taxon>
        <taxon>Lamiales</taxon>
        <taxon>Oleaceae</taxon>
        <taxon>Forsythieae</taxon>
        <taxon>Forsythia</taxon>
    </lineage>
</organism>
<accession>A0ABD1QC02</accession>
<name>A0ABD1QC02_9LAMI</name>